<evidence type="ECO:0000256" key="1">
    <source>
        <dbReference type="SAM" id="MobiDB-lite"/>
    </source>
</evidence>
<organism evidence="2 3">
    <name type="scientific">Pisolithus microcarpus 441</name>
    <dbReference type="NCBI Taxonomy" id="765257"/>
    <lineage>
        <taxon>Eukaryota</taxon>
        <taxon>Fungi</taxon>
        <taxon>Dikarya</taxon>
        <taxon>Basidiomycota</taxon>
        <taxon>Agaricomycotina</taxon>
        <taxon>Agaricomycetes</taxon>
        <taxon>Agaricomycetidae</taxon>
        <taxon>Boletales</taxon>
        <taxon>Sclerodermatineae</taxon>
        <taxon>Pisolithaceae</taxon>
        <taxon>Pisolithus</taxon>
    </lineage>
</organism>
<evidence type="ECO:0000313" key="3">
    <source>
        <dbReference type="Proteomes" id="UP000054018"/>
    </source>
</evidence>
<reference evidence="3" key="2">
    <citation type="submission" date="2015-01" db="EMBL/GenBank/DDBJ databases">
        <title>Evolutionary Origins and Diversification of the Mycorrhizal Mutualists.</title>
        <authorList>
            <consortium name="DOE Joint Genome Institute"/>
            <consortium name="Mycorrhizal Genomics Consortium"/>
            <person name="Kohler A."/>
            <person name="Kuo A."/>
            <person name="Nagy L.G."/>
            <person name="Floudas D."/>
            <person name="Copeland A."/>
            <person name="Barry K.W."/>
            <person name="Cichocki N."/>
            <person name="Veneault-Fourrey C."/>
            <person name="LaButti K."/>
            <person name="Lindquist E.A."/>
            <person name="Lipzen A."/>
            <person name="Lundell T."/>
            <person name="Morin E."/>
            <person name="Murat C."/>
            <person name="Riley R."/>
            <person name="Ohm R."/>
            <person name="Sun H."/>
            <person name="Tunlid A."/>
            <person name="Henrissat B."/>
            <person name="Grigoriev I.V."/>
            <person name="Hibbett D.S."/>
            <person name="Martin F."/>
        </authorList>
    </citation>
    <scope>NUCLEOTIDE SEQUENCE [LARGE SCALE GENOMIC DNA]</scope>
    <source>
        <strain evidence="3">441</strain>
    </source>
</reference>
<proteinExistence type="predicted"/>
<dbReference type="AlphaFoldDB" id="A0A0C9XXA5"/>
<name>A0A0C9XXA5_9AGAM</name>
<dbReference type="Proteomes" id="UP000054018">
    <property type="component" value="Unassembled WGS sequence"/>
</dbReference>
<keyword evidence="3" id="KW-1185">Reference proteome</keyword>
<gene>
    <name evidence="2" type="ORF">PISMIDRAFT_685665</name>
</gene>
<accession>A0A0C9XXA5</accession>
<reference evidence="2 3" key="1">
    <citation type="submission" date="2014-04" db="EMBL/GenBank/DDBJ databases">
        <authorList>
            <consortium name="DOE Joint Genome Institute"/>
            <person name="Kuo A."/>
            <person name="Kohler A."/>
            <person name="Costa M.D."/>
            <person name="Nagy L.G."/>
            <person name="Floudas D."/>
            <person name="Copeland A."/>
            <person name="Barry K.W."/>
            <person name="Cichocki N."/>
            <person name="Veneault-Fourrey C."/>
            <person name="LaButti K."/>
            <person name="Lindquist E.A."/>
            <person name="Lipzen A."/>
            <person name="Lundell T."/>
            <person name="Morin E."/>
            <person name="Murat C."/>
            <person name="Sun H."/>
            <person name="Tunlid A."/>
            <person name="Henrissat B."/>
            <person name="Grigoriev I.V."/>
            <person name="Hibbett D.S."/>
            <person name="Martin F."/>
            <person name="Nordberg H.P."/>
            <person name="Cantor M.N."/>
            <person name="Hua S.X."/>
        </authorList>
    </citation>
    <scope>NUCLEOTIDE SEQUENCE [LARGE SCALE GENOMIC DNA]</scope>
    <source>
        <strain evidence="2 3">441</strain>
    </source>
</reference>
<feature type="region of interest" description="Disordered" evidence="1">
    <location>
        <begin position="49"/>
        <end position="96"/>
    </location>
</feature>
<dbReference type="EMBL" id="KN833838">
    <property type="protein sequence ID" value="KIK17120.1"/>
    <property type="molecule type" value="Genomic_DNA"/>
</dbReference>
<sequence length="137" mass="15296">MESTEVFASCRRAALMASYTHERLLAAISSKQDDSYPFQGLGLRTIFSQSSRRDKRPSTLPAEKMGSREELMGNEDRRHIISSTRSTKSRARDMSWGLKLPRVRDDNLKGAELGSPESKSEGRTLVILAMTYPGGQT</sequence>
<protein>
    <submittedName>
        <fullName evidence="2">Uncharacterized protein</fullName>
    </submittedName>
</protein>
<evidence type="ECO:0000313" key="2">
    <source>
        <dbReference type="EMBL" id="KIK17120.1"/>
    </source>
</evidence>
<dbReference type="HOGENOM" id="CLU_117771_0_0_1"/>
<feature type="compositionally biased region" description="Basic and acidic residues" evidence="1">
    <location>
        <begin position="65"/>
        <end position="79"/>
    </location>
</feature>